<gene>
    <name evidence="4 5" type="primary">priB</name>
    <name evidence="5" type="ORF">GCM10009107_29510</name>
</gene>
<dbReference type="HAMAP" id="MF_00720">
    <property type="entry name" value="PriB"/>
    <property type="match status" value="1"/>
</dbReference>
<comment type="subunit">
    <text evidence="4">Homodimer. Interacts with PriA and DnaT. Component of the replication restart primosome. Primosome assembly occurs via a 'hand-off' mechanism. PriA binds to replication forks, subsequently PriB then DnaT bind; DnaT then displaces ssDNA to generate the helicase loading substrate.</text>
</comment>
<comment type="function">
    <text evidence="4">Involved in the restart of stalled replication forks, which reloads the replicative helicase on sites other than the origin of replication; the PriA-PriB pathway is the major replication restart pathway. During primosome assembly it facilitates complex formation between PriA and DnaT on DNA; stabilizes PriA on DNA. Stimulates the DNA unwinding activity of PriA helicase.</text>
</comment>
<dbReference type="EMBL" id="BAAAEW010000018">
    <property type="protein sequence ID" value="GAA0753811.1"/>
    <property type="molecule type" value="Genomic_DNA"/>
</dbReference>
<evidence type="ECO:0000313" key="5">
    <source>
        <dbReference type="EMBL" id="GAA0753811.1"/>
    </source>
</evidence>
<comment type="similarity">
    <text evidence="4">Belongs to the PriB family.</text>
</comment>
<evidence type="ECO:0000256" key="4">
    <source>
        <dbReference type="HAMAP-Rule" id="MF_00720"/>
    </source>
</evidence>
<evidence type="ECO:0000256" key="2">
    <source>
        <dbReference type="ARBA" id="ARBA00022705"/>
    </source>
</evidence>
<keyword evidence="3 4" id="KW-0238">DNA-binding</keyword>
<dbReference type="NCBIfam" id="TIGR04418">
    <property type="entry name" value="PriB_gamma"/>
    <property type="match status" value="1"/>
</dbReference>
<keyword evidence="2 4" id="KW-0235">DNA replication</keyword>
<keyword evidence="6" id="KW-1185">Reference proteome</keyword>
<organism evidence="5 6">
    <name type="scientific">Ideonella azotifigens</name>
    <dbReference type="NCBI Taxonomy" id="513160"/>
    <lineage>
        <taxon>Bacteria</taxon>
        <taxon>Pseudomonadati</taxon>
        <taxon>Pseudomonadota</taxon>
        <taxon>Betaproteobacteria</taxon>
        <taxon>Burkholderiales</taxon>
        <taxon>Sphaerotilaceae</taxon>
        <taxon>Ideonella</taxon>
    </lineage>
</organism>
<dbReference type="Proteomes" id="UP001500279">
    <property type="component" value="Unassembled WGS sequence"/>
</dbReference>
<evidence type="ECO:0000313" key="6">
    <source>
        <dbReference type="Proteomes" id="UP001500279"/>
    </source>
</evidence>
<dbReference type="SUPFAM" id="SSF50249">
    <property type="entry name" value="Nucleic acid-binding proteins"/>
    <property type="match status" value="1"/>
</dbReference>
<reference evidence="6" key="1">
    <citation type="journal article" date="2019" name="Int. J. Syst. Evol. Microbiol.">
        <title>The Global Catalogue of Microorganisms (GCM) 10K type strain sequencing project: providing services to taxonomists for standard genome sequencing and annotation.</title>
        <authorList>
            <consortium name="The Broad Institute Genomics Platform"/>
            <consortium name="The Broad Institute Genome Sequencing Center for Infectious Disease"/>
            <person name="Wu L."/>
            <person name="Ma J."/>
        </authorList>
    </citation>
    <scope>NUCLEOTIDE SEQUENCE [LARGE SCALE GENOMIC DNA]</scope>
    <source>
        <strain evidence="6">JCM 15503</strain>
    </source>
</reference>
<dbReference type="InterPro" id="IPR023646">
    <property type="entry name" value="Prisomal_replication_PriB"/>
</dbReference>
<sequence length="102" mass="11016">MNRLVLAAQVVERGKMRYTPAGLPALDMLLKAESEVSQNGQPRKVSLEIRSVVIGDITRQAERLALGVQAMFAGFLAPSRNGKGLVFHITQLDVDEPVSVSG</sequence>
<dbReference type="Pfam" id="PF22657">
    <property type="entry name" value="SSB_1"/>
    <property type="match status" value="1"/>
</dbReference>
<name>A0ABP3VFH1_9BURK</name>
<comment type="caution">
    <text evidence="5">The sequence shown here is derived from an EMBL/GenBank/DDBJ whole genome shotgun (WGS) entry which is preliminary data.</text>
</comment>
<evidence type="ECO:0000256" key="1">
    <source>
        <dbReference type="ARBA" id="ARBA00022515"/>
    </source>
</evidence>
<dbReference type="InterPro" id="IPR012340">
    <property type="entry name" value="NA-bd_OB-fold"/>
</dbReference>
<keyword evidence="1 4" id="KW-0639">Primosome</keyword>
<dbReference type="Gene3D" id="2.40.50.140">
    <property type="entry name" value="Nucleic acid-binding proteins"/>
    <property type="match status" value="1"/>
</dbReference>
<evidence type="ECO:0000256" key="3">
    <source>
        <dbReference type="ARBA" id="ARBA00023125"/>
    </source>
</evidence>
<dbReference type="RefSeq" id="WP_141285001.1">
    <property type="nucleotide sequence ID" value="NZ_BAAAEW010000018.1"/>
</dbReference>
<accession>A0ABP3VFH1</accession>
<protein>
    <recommendedName>
        <fullName evidence="4">Replication restart protein PriB</fullName>
    </recommendedName>
</protein>
<proteinExistence type="inferred from homology"/>
<dbReference type="InterPro" id="IPR000424">
    <property type="entry name" value="Primosome_PriB/ssb"/>
</dbReference>
<dbReference type="PROSITE" id="PS50935">
    <property type="entry name" value="SSB"/>
    <property type="match status" value="1"/>
</dbReference>